<proteinExistence type="predicted"/>
<comment type="caution">
    <text evidence="4">The sequence shown here is derived from an EMBL/GenBank/DDBJ whole genome shotgun (WGS) entry which is preliminary data.</text>
</comment>
<dbReference type="GO" id="GO:0000166">
    <property type="term" value="F:nucleotide binding"/>
    <property type="evidence" value="ECO:0007669"/>
    <property type="project" value="InterPro"/>
</dbReference>
<dbReference type="InterPro" id="IPR000683">
    <property type="entry name" value="Gfo/Idh/MocA-like_OxRdtase_N"/>
</dbReference>
<evidence type="ECO:0000259" key="3">
    <source>
        <dbReference type="Pfam" id="PF22725"/>
    </source>
</evidence>
<evidence type="ECO:0000313" key="5">
    <source>
        <dbReference type="Proteomes" id="UP000572635"/>
    </source>
</evidence>
<dbReference type="SUPFAM" id="SSF51735">
    <property type="entry name" value="NAD(P)-binding Rossmann-fold domains"/>
    <property type="match status" value="1"/>
</dbReference>
<keyword evidence="1" id="KW-0560">Oxidoreductase</keyword>
<dbReference type="Gene3D" id="3.30.360.10">
    <property type="entry name" value="Dihydrodipicolinate Reductase, domain 2"/>
    <property type="match status" value="1"/>
</dbReference>
<dbReference type="Proteomes" id="UP000572635">
    <property type="component" value="Unassembled WGS sequence"/>
</dbReference>
<dbReference type="RefSeq" id="WP_312893784.1">
    <property type="nucleotide sequence ID" value="NZ_BAAAJD010000060.1"/>
</dbReference>
<dbReference type="Pfam" id="PF22725">
    <property type="entry name" value="GFO_IDH_MocA_C3"/>
    <property type="match status" value="1"/>
</dbReference>
<dbReference type="GO" id="GO:0016491">
    <property type="term" value="F:oxidoreductase activity"/>
    <property type="evidence" value="ECO:0007669"/>
    <property type="project" value="UniProtKB-KW"/>
</dbReference>
<dbReference type="AlphaFoldDB" id="A0A7W8QQA2"/>
<sequence>MSGPMGVGFIGVGMISDTYLENLSSFPDVRVVILGDIDTDRAKAQADKYGIPSHGTADDVLAHPDVQIVVNLTVPAVHAEISSRAIAAGKHVWTEKPIGLDRDSTSALLRQAEQAGLRVGVAPDTVLGPGVQTAKRAIEDGVIGTPLFASTSMQWQGPDLIHPNPAFLFAQGAGPLLDMGPYYFTALVNIFGPVRAVAALGLKGREERTVQAGPDAGATFPVEVPSTMQVLTAFRAGQQAQSLLSFDSPLFRHGVVEISGTDGTLVLPDPNTFGGRIAYVAPLDKAPESLADLTAEQQWIEIEQRGTVTGRGLGVLEMARAIHEGRDHRANGAVGHHVLDIMLAAEESALRGEFVTLDSTIEPVPAMPLDFDPFARTLTGPTAT</sequence>
<dbReference type="SUPFAM" id="SSF55347">
    <property type="entry name" value="Glyceraldehyde-3-phosphate dehydrogenase-like, C-terminal domain"/>
    <property type="match status" value="1"/>
</dbReference>
<dbReference type="PANTHER" id="PTHR43818">
    <property type="entry name" value="BCDNA.GH03377"/>
    <property type="match status" value="1"/>
</dbReference>
<evidence type="ECO:0000256" key="1">
    <source>
        <dbReference type="ARBA" id="ARBA00023002"/>
    </source>
</evidence>
<organism evidence="4 5">
    <name type="scientific">Nocardiopsis composta</name>
    <dbReference type="NCBI Taxonomy" id="157465"/>
    <lineage>
        <taxon>Bacteria</taxon>
        <taxon>Bacillati</taxon>
        <taxon>Actinomycetota</taxon>
        <taxon>Actinomycetes</taxon>
        <taxon>Streptosporangiales</taxon>
        <taxon>Nocardiopsidaceae</taxon>
        <taxon>Nocardiopsis</taxon>
    </lineage>
</organism>
<evidence type="ECO:0000259" key="2">
    <source>
        <dbReference type="Pfam" id="PF01408"/>
    </source>
</evidence>
<name>A0A7W8QQA2_9ACTN</name>
<protein>
    <submittedName>
        <fullName evidence="4">Putative dehydrogenase</fullName>
    </submittedName>
</protein>
<reference evidence="4 5" key="1">
    <citation type="submission" date="2020-08" db="EMBL/GenBank/DDBJ databases">
        <title>Sequencing the genomes of 1000 actinobacteria strains.</title>
        <authorList>
            <person name="Klenk H.-P."/>
        </authorList>
    </citation>
    <scope>NUCLEOTIDE SEQUENCE [LARGE SCALE GENOMIC DNA]</scope>
    <source>
        <strain evidence="4 5">DSM 44551</strain>
    </source>
</reference>
<dbReference type="Gene3D" id="3.40.50.720">
    <property type="entry name" value="NAD(P)-binding Rossmann-like Domain"/>
    <property type="match status" value="1"/>
</dbReference>
<dbReference type="InterPro" id="IPR050463">
    <property type="entry name" value="Gfo/Idh/MocA_oxidrdct_glycsds"/>
</dbReference>
<feature type="domain" description="Gfo/Idh/MocA-like oxidoreductase N-terminal" evidence="2">
    <location>
        <begin position="6"/>
        <end position="121"/>
    </location>
</feature>
<feature type="domain" description="GFO/IDH/MocA-like oxidoreductase" evidence="3">
    <location>
        <begin position="131"/>
        <end position="265"/>
    </location>
</feature>
<dbReference type="EMBL" id="JACHDB010000001">
    <property type="protein sequence ID" value="MBB5434600.1"/>
    <property type="molecule type" value="Genomic_DNA"/>
</dbReference>
<dbReference type="InterPro" id="IPR036291">
    <property type="entry name" value="NAD(P)-bd_dom_sf"/>
</dbReference>
<dbReference type="Pfam" id="PF01408">
    <property type="entry name" value="GFO_IDH_MocA"/>
    <property type="match status" value="1"/>
</dbReference>
<accession>A0A7W8QQA2</accession>
<evidence type="ECO:0000313" key="4">
    <source>
        <dbReference type="EMBL" id="MBB5434600.1"/>
    </source>
</evidence>
<gene>
    <name evidence="4" type="ORF">HDA36_004684</name>
</gene>
<dbReference type="PANTHER" id="PTHR43818:SF11">
    <property type="entry name" value="BCDNA.GH03377"/>
    <property type="match status" value="1"/>
</dbReference>
<dbReference type="InterPro" id="IPR055170">
    <property type="entry name" value="GFO_IDH_MocA-like_dom"/>
</dbReference>
<keyword evidence="5" id="KW-1185">Reference proteome</keyword>